<dbReference type="PANTHER" id="PTHR23505:SF52">
    <property type="entry name" value="MAJOR FACILITATOR SUPERFAMILY PROTEIN"/>
    <property type="match status" value="1"/>
</dbReference>
<dbReference type="PROSITE" id="PS50850">
    <property type="entry name" value="MFS"/>
    <property type="match status" value="1"/>
</dbReference>
<dbReference type="AlphaFoldDB" id="A0AAW1P083"/>
<organism evidence="9 10">
    <name type="scientific">Symbiochloris irregularis</name>
    <dbReference type="NCBI Taxonomy" id="706552"/>
    <lineage>
        <taxon>Eukaryota</taxon>
        <taxon>Viridiplantae</taxon>
        <taxon>Chlorophyta</taxon>
        <taxon>core chlorophytes</taxon>
        <taxon>Trebouxiophyceae</taxon>
        <taxon>Trebouxiales</taxon>
        <taxon>Trebouxiaceae</taxon>
        <taxon>Symbiochloris</taxon>
    </lineage>
</organism>
<dbReference type="PANTHER" id="PTHR23505">
    <property type="entry name" value="SPINSTER"/>
    <property type="match status" value="1"/>
</dbReference>
<keyword evidence="5 7" id="KW-0472">Membrane</keyword>
<dbReference type="Pfam" id="PF07690">
    <property type="entry name" value="MFS_1"/>
    <property type="match status" value="1"/>
</dbReference>
<sequence>MAGVISAASARTRTTVLLNLASIVEKADEQVLPAVYFFIMRSLKCTPSQLGTLTLCRALVQALSSPISGVLGDKYDRTHIIAVGCFLWGIMTSAIGLSTSVYQAMLWCAFNGVGLALVIPCIQSLIADYNPPEQRGSAFGLMFFISAMGGMIGGFFGTNVGHFQPLGIEGWRLAFHLMALVSLVTAALVFLHAADPRRKGLISPLLLSELGMAHAHKDSMDEKEMLRHATGSHGSLKSMLNASRPASGGKGTSVSSHFRQMYEDVMTVMRIRTFQLIILQGIVGTTPWCAMVFFTLWLQLLGFSDLVSSTIMATFSCGCALGAFMWGLIGDQMSRRFPNAGRIITCQLSVVTGLPLSALVLKGLPTTTVGGGPMDELLLTYACSMLLMGFVISGCGANNSAMFADIVPEELRSTVYAFDRSFEGGVAASAAPLVGLIAENAFGYAGSVGEAPGATGEAQNRSNADALSSSLLVCLLVPWSLCFLFYFSLYSFYPRDRRKTKELSAALAPHRARSDGRPGVFGSGGFRRIAND</sequence>
<keyword evidence="4 7" id="KW-1133">Transmembrane helix</keyword>
<evidence type="ECO:0000256" key="3">
    <source>
        <dbReference type="ARBA" id="ARBA00022692"/>
    </source>
</evidence>
<feature type="transmembrane region" description="Helical" evidence="7">
    <location>
        <begin position="340"/>
        <end position="358"/>
    </location>
</feature>
<dbReference type="InterPro" id="IPR011701">
    <property type="entry name" value="MFS"/>
</dbReference>
<evidence type="ECO:0000259" key="8">
    <source>
        <dbReference type="PROSITE" id="PS50850"/>
    </source>
</evidence>
<feature type="transmembrane region" description="Helical" evidence="7">
    <location>
        <begin position="306"/>
        <end position="328"/>
    </location>
</feature>
<accession>A0AAW1P083</accession>
<evidence type="ECO:0000256" key="6">
    <source>
        <dbReference type="ARBA" id="ARBA00024338"/>
    </source>
</evidence>
<dbReference type="EMBL" id="JALJOQ010000075">
    <property type="protein sequence ID" value="KAK9801848.1"/>
    <property type="molecule type" value="Genomic_DNA"/>
</dbReference>
<evidence type="ECO:0000256" key="1">
    <source>
        <dbReference type="ARBA" id="ARBA00004141"/>
    </source>
</evidence>
<evidence type="ECO:0000256" key="7">
    <source>
        <dbReference type="SAM" id="Phobius"/>
    </source>
</evidence>
<evidence type="ECO:0000256" key="5">
    <source>
        <dbReference type="ARBA" id="ARBA00023136"/>
    </source>
</evidence>
<feature type="transmembrane region" description="Helical" evidence="7">
    <location>
        <begin position="276"/>
        <end position="300"/>
    </location>
</feature>
<proteinExistence type="inferred from homology"/>
<evidence type="ECO:0000256" key="2">
    <source>
        <dbReference type="ARBA" id="ARBA00022448"/>
    </source>
</evidence>
<name>A0AAW1P083_9CHLO</name>
<keyword evidence="10" id="KW-1185">Reference proteome</keyword>
<feature type="domain" description="Major facilitator superfamily (MFS) profile" evidence="8">
    <location>
        <begin position="14"/>
        <end position="497"/>
    </location>
</feature>
<protein>
    <recommendedName>
        <fullName evidence="8">Major facilitator superfamily (MFS) profile domain-containing protein</fullName>
    </recommendedName>
</protein>
<dbReference type="InterPro" id="IPR036259">
    <property type="entry name" value="MFS_trans_sf"/>
</dbReference>
<reference evidence="9 10" key="1">
    <citation type="journal article" date="2024" name="Nat. Commun.">
        <title>Phylogenomics reveals the evolutionary origins of lichenization in chlorophyte algae.</title>
        <authorList>
            <person name="Puginier C."/>
            <person name="Libourel C."/>
            <person name="Otte J."/>
            <person name="Skaloud P."/>
            <person name="Haon M."/>
            <person name="Grisel S."/>
            <person name="Petersen M."/>
            <person name="Berrin J.G."/>
            <person name="Delaux P.M."/>
            <person name="Dal Grande F."/>
            <person name="Keller J."/>
        </authorList>
    </citation>
    <scope>NUCLEOTIDE SEQUENCE [LARGE SCALE GENOMIC DNA]</scope>
    <source>
        <strain evidence="9 10">SAG 2036</strain>
    </source>
</reference>
<feature type="transmembrane region" description="Helical" evidence="7">
    <location>
        <begin position="173"/>
        <end position="194"/>
    </location>
</feature>
<dbReference type="InterPro" id="IPR020846">
    <property type="entry name" value="MFS_dom"/>
</dbReference>
<feature type="transmembrane region" description="Helical" evidence="7">
    <location>
        <begin position="104"/>
        <end position="126"/>
    </location>
</feature>
<feature type="transmembrane region" description="Helical" evidence="7">
    <location>
        <begin position="80"/>
        <end position="98"/>
    </location>
</feature>
<dbReference type="Gene3D" id="1.20.1250.20">
    <property type="entry name" value="MFS general substrate transporter like domains"/>
    <property type="match status" value="2"/>
</dbReference>
<comment type="similarity">
    <text evidence="6">Belongs to the major facilitator superfamily. Spinster (TC 2.A.1.49) family.</text>
</comment>
<evidence type="ECO:0000256" key="4">
    <source>
        <dbReference type="ARBA" id="ARBA00022989"/>
    </source>
</evidence>
<comment type="subcellular location">
    <subcellularLocation>
        <location evidence="1">Membrane</location>
        <topology evidence="1">Multi-pass membrane protein</topology>
    </subcellularLocation>
</comment>
<gene>
    <name evidence="9" type="ORF">WJX73_001027</name>
</gene>
<keyword evidence="2" id="KW-0813">Transport</keyword>
<keyword evidence="3 7" id="KW-0812">Transmembrane</keyword>
<feature type="transmembrane region" description="Helical" evidence="7">
    <location>
        <begin position="378"/>
        <end position="404"/>
    </location>
</feature>
<dbReference type="GO" id="GO:0016020">
    <property type="term" value="C:membrane"/>
    <property type="evidence" value="ECO:0007669"/>
    <property type="project" value="UniProtKB-SubCell"/>
</dbReference>
<dbReference type="InterPro" id="IPR044770">
    <property type="entry name" value="MFS_spinster-like"/>
</dbReference>
<evidence type="ECO:0000313" key="9">
    <source>
        <dbReference type="EMBL" id="KAK9801848.1"/>
    </source>
</evidence>
<comment type="caution">
    <text evidence="9">The sequence shown here is derived from an EMBL/GenBank/DDBJ whole genome shotgun (WGS) entry which is preliminary data.</text>
</comment>
<feature type="transmembrane region" description="Helical" evidence="7">
    <location>
        <begin position="466"/>
        <end position="493"/>
    </location>
</feature>
<evidence type="ECO:0000313" key="10">
    <source>
        <dbReference type="Proteomes" id="UP001465755"/>
    </source>
</evidence>
<feature type="transmembrane region" description="Helical" evidence="7">
    <location>
        <begin position="425"/>
        <end position="446"/>
    </location>
</feature>
<dbReference type="SUPFAM" id="SSF103473">
    <property type="entry name" value="MFS general substrate transporter"/>
    <property type="match status" value="1"/>
</dbReference>
<dbReference type="Proteomes" id="UP001465755">
    <property type="component" value="Unassembled WGS sequence"/>
</dbReference>
<feature type="transmembrane region" description="Helical" evidence="7">
    <location>
        <begin position="138"/>
        <end position="161"/>
    </location>
</feature>
<dbReference type="GO" id="GO:0022857">
    <property type="term" value="F:transmembrane transporter activity"/>
    <property type="evidence" value="ECO:0007669"/>
    <property type="project" value="InterPro"/>
</dbReference>